<proteinExistence type="predicted"/>
<dbReference type="PATRIC" id="fig|1217700.3.peg.1952"/>
<reference evidence="1 2" key="1">
    <citation type="submission" date="2013-02" db="EMBL/GenBank/DDBJ databases">
        <title>The Genome Sequence of Acinetobacter sp. CIP 70.18.</title>
        <authorList>
            <consortium name="The Broad Institute Genome Sequencing Platform"/>
            <consortium name="The Broad Institute Genome Sequencing Center for Infectious Disease"/>
            <person name="Cerqueira G."/>
            <person name="Feldgarden M."/>
            <person name="Courvalin P."/>
            <person name="Perichon B."/>
            <person name="Grillot-Courvalin C."/>
            <person name="Clermont D."/>
            <person name="Rocha E."/>
            <person name="Yoon E.-J."/>
            <person name="Nemec A."/>
            <person name="Walker B."/>
            <person name="Young S.K."/>
            <person name="Zeng Q."/>
            <person name="Gargeya S."/>
            <person name="Fitzgerald M."/>
            <person name="Haas B."/>
            <person name="Abouelleil A."/>
            <person name="Alvarado L."/>
            <person name="Arachchi H.M."/>
            <person name="Berlin A.M."/>
            <person name="Chapman S.B."/>
            <person name="Dewar J."/>
            <person name="Goldberg J."/>
            <person name="Griggs A."/>
            <person name="Gujja S."/>
            <person name="Hansen M."/>
            <person name="Howarth C."/>
            <person name="Imamovic A."/>
            <person name="Larimer J."/>
            <person name="McCowan C."/>
            <person name="Murphy C."/>
            <person name="Neiman D."/>
            <person name="Pearson M."/>
            <person name="Priest M."/>
            <person name="Roberts A."/>
            <person name="Saif S."/>
            <person name="Shea T."/>
            <person name="Sisk P."/>
            <person name="Sykes S."/>
            <person name="Wortman J."/>
            <person name="Nusbaum C."/>
            <person name="Birren B."/>
        </authorList>
    </citation>
    <scope>NUCLEOTIDE SEQUENCE [LARGE SCALE GENOMIC DNA]</scope>
    <source>
        <strain evidence="1 2">CIP 70.18</strain>
    </source>
</reference>
<keyword evidence="2" id="KW-1185">Reference proteome</keyword>
<organism evidence="1 2">
    <name type="scientific">Acinetobacter higginsii</name>
    <dbReference type="NCBI Taxonomy" id="70347"/>
    <lineage>
        <taxon>Bacteria</taxon>
        <taxon>Pseudomonadati</taxon>
        <taxon>Pseudomonadota</taxon>
        <taxon>Gammaproteobacteria</taxon>
        <taxon>Moraxellales</taxon>
        <taxon>Moraxellaceae</taxon>
        <taxon>Acinetobacter</taxon>
    </lineage>
</organism>
<dbReference type="EMBL" id="APRN01000036">
    <property type="protein sequence ID" value="ENX57624.1"/>
    <property type="molecule type" value="Genomic_DNA"/>
</dbReference>
<dbReference type="HOGENOM" id="CLU_2327522_0_0_6"/>
<accession>N9RI45</accession>
<name>N9RI45_9GAMM</name>
<dbReference type="OrthoDB" id="6694340at2"/>
<gene>
    <name evidence="1" type="ORF">F902_02021</name>
</gene>
<evidence type="ECO:0000313" key="1">
    <source>
        <dbReference type="EMBL" id="ENX57624.1"/>
    </source>
</evidence>
<protein>
    <recommendedName>
        <fullName evidence="3">Ribbon-helix-helix protein, CopG family</fullName>
    </recommendedName>
</protein>
<evidence type="ECO:0000313" key="2">
    <source>
        <dbReference type="Proteomes" id="UP000013084"/>
    </source>
</evidence>
<sequence length="90" mass="10042">MSSIILFSKKLLAPMSTRVPLEVQEVFDKLAESQGCDRAKLLREAIDLKIAVETGQSSFEHVKKAKNTSYSSVFKNVFKKLGLILNVKKA</sequence>
<dbReference type="AlphaFoldDB" id="N9RI45"/>
<dbReference type="RefSeq" id="WP_005203042.1">
    <property type="nucleotide sequence ID" value="NZ_KB850072.1"/>
</dbReference>
<comment type="caution">
    <text evidence="1">The sequence shown here is derived from an EMBL/GenBank/DDBJ whole genome shotgun (WGS) entry which is preliminary data.</text>
</comment>
<dbReference type="Proteomes" id="UP000013084">
    <property type="component" value="Unassembled WGS sequence"/>
</dbReference>
<evidence type="ECO:0008006" key="3">
    <source>
        <dbReference type="Google" id="ProtNLM"/>
    </source>
</evidence>